<sequence>MALELWYTNCLSVDLQSPIAALPANTVILLTETCLDPGVLDVLIGNFNAHIDWWQHDEPLSSDAADDSLRDTVTTADLHQVCQHPSYSSQGRASFLDLVFVLNISRVTSCEVLPGLTGSDHSAIEISYATILPRKAAKYFHGMRHDCNALNGRRSNTAVARIRLLSRCLDGSLDDSYISSVVRYSKRTGQPEPMYARTVRHQNSLIPAAVRDFLSAP</sequence>
<proteinExistence type="predicted"/>
<organism evidence="1 2">
    <name type="scientific">Dermacentor silvarum</name>
    <name type="common">Tick</name>
    <dbReference type="NCBI Taxonomy" id="543639"/>
    <lineage>
        <taxon>Eukaryota</taxon>
        <taxon>Metazoa</taxon>
        <taxon>Ecdysozoa</taxon>
        <taxon>Arthropoda</taxon>
        <taxon>Chelicerata</taxon>
        <taxon>Arachnida</taxon>
        <taxon>Acari</taxon>
        <taxon>Parasitiformes</taxon>
        <taxon>Ixodida</taxon>
        <taxon>Ixodoidea</taxon>
        <taxon>Ixodidae</taxon>
        <taxon>Rhipicephalinae</taxon>
        <taxon>Dermacentor</taxon>
    </lineage>
</organism>
<name>A0ACB8DPD8_DERSI</name>
<comment type="caution">
    <text evidence="1">The sequence shown here is derived from an EMBL/GenBank/DDBJ whole genome shotgun (WGS) entry which is preliminary data.</text>
</comment>
<evidence type="ECO:0000313" key="2">
    <source>
        <dbReference type="Proteomes" id="UP000821865"/>
    </source>
</evidence>
<dbReference type="Proteomes" id="UP000821865">
    <property type="component" value="Chromosome 10"/>
</dbReference>
<protein>
    <submittedName>
        <fullName evidence="1">Uncharacterized protein</fullName>
    </submittedName>
</protein>
<keyword evidence="2" id="KW-1185">Reference proteome</keyword>
<dbReference type="EMBL" id="CM023479">
    <property type="protein sequence ID" value="KAH7974315.1"/>
    <property type="molecule type" value="Genomic_DNA"/>
</dbReference>
<gene>
    <name evidence="1" type="ORF">HPB49_014012</name>
</gene>
<accession>A0ACB8DPD8</accession>
<evidence type="ECO:0000313" key="1">
    <source>
        <dbReference type="EMBL" id="KAH7974315.1"/>
    </source>
</evidence>
<reference evidence="1" key="1">
    <citation type="submission" date="2020-05" db="EMBL/GenBank/DDBJ databases">
        <title>Large-scale comparative analyses of tick genomes elucidate their genetic diversity and vector capacities.</title>
        <authorList>
            <person name="Jia N."/>
            <person name="Wang J."/>
            <person name="Shi W."/>
            <person name="Du L."/>
            <person name="Sun Y."/>
            <person name="Zhan W."/>
            <person name="Jiang J."/>
            <person name="Wang Q."/>
            <person name="Zhang B."/>
            <person name="Ji P."/>
            <person name="Sakyi L.B."/>
            <person name="Cui X."/>
            <person name="Yuan T."/>
            <person name="Jiang B."/>
            <person name="Yang W."/>
            <person name="Lam T.T.-Y."/>
            <person name="Chang Q."/>
            <person name="Ding S."/>
            <person name="Wang X."/>
            <person name="Zhu J."/>
            <person name="Ruan X."/>
            <person name="Zhao L."/>
            <person name="Wei J."/>
            <person name="Que T."/>
            <person name="Du C."/>
            <person name="Cheng J."/>
            <person name="Dai P."/>
            <person name="Han X."/>
            <person name="Huang E."/>
            <person name="Gao Y."/>
            <person name="Liu J."/>
            <person name="Shao H."/>
            <person name="Ye R."/>
            <person name="Li L."/>
            <person name="Wei W."/>
            <person name="Wang X."/>
            <person name="Wang C."/>
            <person name="Yang T."/>
            <person name="Huo Q."/>
            <person name="Li W."/>
            <person name="Guo W."/>
            <person name="Chen H."/>
            <person name="Zhou L."/>
            <person name="Ni X."/>
            <person name="Tian J."/>
            <person name="Zhou Y."/>
            <person name="Sheng Y."/>
            <person name="Liu T."/>
            <person name="Pan Y."/>
            <person name="Xia L."/>
            <person name="Li J."/>
            <person name="Zhao F."/>
            <person name="Cao W."/>
        </authorList>
    </citation>
    <scope>NUCLEOTIDE SEQUENCE</scope>
    <source>
        <strain evidence="1">Dsil-2018</strain>
    </source>
</reference>